<keyword evidence="6 9" id="KW-0805">Transcription regulation</keyword>
<comment type="pathway">
    <text evidence="2 9">Amino-acid biosynthesis; L-arginine biosynthesis [regulation].</text>
</comment>
<proteinExistence type="inferred from homology"/>
<comment type="function">
    <text evidence="9">Regulates arginine biosynthesis genes.</text>
</comment>
<dbReference type="Gene3D" id="1.10.10.10">
    <property type="entry name" value="Winged helix-like DNA-binding domain superfamily/Winged helix DNA-binding domain"/>
    <property type="match status" value="1"/>
</dbReference>
<evidence type="ECO:0000259" key="11">
    <source>
        <dbReference type="Pfam" id="PF02863"/>
    </source>
</evidence>
<evidence type="ECO:0000313" key="13">
    <source>
        <dbReference type="Proteomes" id="UP000192934"/>
    </source>
</evidence>
<keyword evidence="5 9" id="KW-0963">Cytoplasm</keyword>
<evidence type="ECO:0000256" key="9">
    <source>
        <dbReference type="HAMAP-Rule" id="MF_00173"/>
    </source>
</evidence>
<evidence type="ECO:0000256" key="3">
    <source>
        <dbReference type="ARBA" id="ARBA00008316"/>
    </source>
</evidence>
<feature type="domain" description="Arginine repressor C-terminal" evidence="11">
    <location>
        <begin position="84"/>
        <end position="149"/>
    </location>
</feature>
<dbReference type="HAMAP" id="MF_00173">
    <property type="entry name" value="Arg_repressor"/>
    <property type="match status" value="1"/>
</dbReference>
<keyword evidence="8 9" id="KW-0804">Transcription</keyword>
<dbReference type="EMBL" id="LT840185">
    <property type="protein sequence ID" value="SMF75086.1"/>
    <property type="molecule type" value="Genomic_DNA"/>
</dbReference>
<dbReference type="InterPro" id="IPR001669">
    <property type="entry name" value="Arg_repress"/>
</dbReference>
<dbReference type="GO" id="GO:0051259">
    <property type="term" value="P:protein complex oligomerization"/>
    <property type="evidence" value="ECO:0007669"/>
    <property type="project" value="InterPro"/>
</dbReference>
<evidence type="ECO:0000256" key="1">
    <source>
        <dbReference type="ARBA" id="ARBA00004496"/>
    </source>
</evidence>
<dbReference type="GO" id="GO:0005737">
    <property type="term" value="C:cytoplasm"/>
    <property type="evidence" value="ECO:0007669"/>
    <property type="project" value="UniProtKB-SubCell"/>
</dbReference>
<evidence type="ECO:0000256" key="2">
    <source>
        <dbReference type="ARBA" id="ARBA00005040"/>
    </source>
</evidence>
<dbReference type="GO" id="GO:0034618">
    <property type="term" value="F:arginine binding"/>
    <property type="evidence" value="ECO:0007669"/>
    <property type="project" value="InterPro"/>
</dbReference>
<evidence type="ECO:0000256" key="4">
    <source>
        <dbReference type="ARBA" id="ARBA00021148"/>
    </source>
</evidence>
<organism evidence="12 13">
    <name type="scientific">Allosphingosinicella indica</name>
    <dbReference type="NCBI Taxonomy" id="941907"/>
    <lineage>
        <taxon>Bacteria</taxon>
        <taxon>Pseudomonadati</taxon>
        <taxon>Pseudomonadota</taxon>
        <taxon>Alphaproteobacteria</taxon>
        <taxon>Sphingomonadales</taxon>
        <taxon>Sphingomonadaceae</taxon>
        <taxon>Allosphingosinicella</taxon>
    </lineage>
</organism>
<reference evidence="13" key="1">
    <citation type="submission" date="2017-04" db="EMBL/GenBank/DDBJ databases">
        <authorList>
            <person name="Varghese N."/>
            <person name="Submissions S."/>
        </authorList>
    </citation>
    <scope>NUCLEOTIDE SEQUENCE [LARGE SCALE GENOMIC DNA]</scope>
    <source>
        <strain evidence="13">Dd16</strain>
    </source>
</reference>
<dbReference type="InterPro" id="IPR036251">
    <property type="entry name" value="Arg_repress_C_sf"/>
</dbReference>
<dbReference type="InterPro" id="IPR020900">
    <property type="entry name" value="Arg_repress_DNA-bd"/>
</dbReference>
<dbReference type="Proteomes" id="UP000192934">
    <property type="component" value="Chromosome I"/>
</dbReference>
<dbReference type="AlphaFoldDB" id="A0A1X7GVJ8"/>
<dbReference type="GO" id="GO:0003700">
    <property type="term" value="F:DNA-binding transcription factor activity"/>
    <property type="evidence" value="ECO:0007669"/>
    <property type="project" value="UniProtKB-UniRule"/>
</dbReference>
<dbReference type="UniPathway" id="UPA00068"/>
<feature type="domain" description="Arginine repressor DNA-binding" evidence="10">
    <location>
        <begin position="5"/>
        <end position="68"/>
    </location>
</feature>
<dbReference type="InterPro" id="IPR036390">
    <property type="entry name" value="WH_DNA-bd_sf"/>
</dbReference>
<protein>
    <recommendedName>
        <fullName evidence="4 9">Arginine repressor</fullName>
    </recommendedName>
</protein>
<accession>A0A1X7GVJ8</accession>
<sequence length="154" mass="16390">MTDARAQRQRAIAAILRTEPVTSQEEVTAKLAERGLSATQATVSRDLDQMGAVKVRRGGVISYALPDQIGESDWAGARLDRIIAEWVIAVEAAGNLIVLRTPPATAHIVALAVDQAKLPEVAGTIAGDDTLFLAVREGVTVDTVAARFQDMIES</sequence>
<dbReference type="GO" id="GO:1900079">
    <property type="term" value="P:regulation of arginine biosynthetic process"/>
    <property type="evidence" value="ECO:0007669"/>
    <property type="project" value="UniProtKB-UniRule"/>
</dbReference>
<keyword evidence="9" id="KW-0055">Arginine biosynthesis</keyword>
<dbReference type="STRING" id="941907.SAMN06295910_2306"/>
<dbReference type="PANTHER" id="PTHR34471">
    <property type="entry name" value="ARGININE REPRESSOR"/>
    <property type="match status" value="1"/>
</dbReference>
<keyword evidence="7 9" id="KW-0238">DNA-binding</keyword>
<dbReference type="SUPFAM" id="SSF46785">
    <property type="entry name" value="Winged helix' DNA-binding domain"/>
    <property type="match status" value="1"/>
</dbReference>
<dbReference type="PANTHER" id="PTHR34471:SF1">
    <property type="entry name" value="ARGININE REPRESSOR"/>
    <property type="match status" value="1"/>
</dbReference>
<evidence type="ECO:0000256" key="7">
    <source>
        <dbReference type="ARBA" id="ARBA00023125"/>
    </source>
</evidence>
<evidence type="ECO:0000259" key="10">
    <source>
        <dbReference type="Pfam" id="PF01316"/>
    </source>
</evidence>
<comment type="similarity">
    <text evidence="3 9">Belongs to the ArgR family.</text>
</comment>
<keyword evidence="9" id="KW-0678">Repressor</keyword>
<gene>
    <name evidence="9" type="primary">argR</name>
    <name evidence="12" type="ORF">SAMN06295910_2306</name>
</gene>
<dbReference type="Pfam" id="PF01316">
    <property type="entry name" value="Arg_repressor"/>
    <property type="match status" value="1"/>
</dbReference>
<dbReference type="RefSeq" id="WP_197685112.1">
    <property type="nucleotide sequence ID" value="NZ_LT840185.1"/>
</dbReference>
<dbReference type="PRINTS" id="PR01467">
    <property type="entry name" value="ARGREPRESSOR"/>
</dbReference>
<dbReference type="GO" id="GO:0003677">
    <property type="term" value="F:DNA binding"/>
    <property type="evidence" value="ECO:0007669"/>
    <property type="project" value="UniProtKB-KW"/>
</dbReference>
<keyword evidence="9" id="KW-0028">Amino-acid biosynthesis</keyword>
<dbReference type="NCBIfam" id="TIGR01529">
    <property type="entry name" value="argR_whole"/>
    <property type="match status" value="1"/>
</dbReference>
<dbReference type="Pfam" id="PF02863">
    <property type="entry name" value="Arg_repressor_C"/>
    <property type="match status" value="1"/>
</dbReference>
<evidence type="ECO:0000256" key="8">
    <source>
        <dbReference type="ARBA" id="ARBA00023163"/>
    </source>
</evidence>
<evidence type="ECO:0000256" key="6">
    <source>
        <dbReference type="ARBA" id="ARBA00023015"/>
    </source>
</evidence>
<evidence type="ECO:0000256" key="5">
    <source>
        <dbReference type="ARBA" id="ARBA00022490"/>
    </source>
</evidence>
<dbReference type="Gene3D" id="3.30.1360.40">
    <property type="match status" value="1"/>
</dbReference>
<dbReference type="GO" id="GO:0006526">
    <property type="term" value="P:L-arginine biosynthetic process"/>
    <property type="evidence" value="ECO:0007669"/>
    <property type="project" value="UniProtKB-UniPathway"/>
</dbReference>
<name>A0A1X7GVJ8_9SPHN</name>
<dbReference type="InterPro" id="IPR036388">
    <property type="entry name" value="WH-like_DNA-bd_sf"/>
</dbReference>
<dbReference type="SUPFAM" id="SSF55252">
    <property type="entry name" value="C-terminal domain of arginine repressor"/>
    <property type="match status" value="1"/>
</dbReference>
<keyword evidence="13" id="KW-1185">Reference proteome</keyword>
<dbReference type="InterPro" id="IPR020899">
    <property type="entry name" value="Arg_repress_C"/>
</dbReference>
<comment type="subcellular location">
    <subcellularLocation>
        <location evidence="1 9">Cytoplasm</location>
    </subcellularLocation>
</comment>
<evidence type="ECO:0000313" key="12">
    <source>
        <dbReference type="EMBL" id="SMF75086.1"/>
    </source>
</evidence>